<protein>
    <submittedName>
        <fullName evidence="1">ATP-dependent endonuclease</fullName>
    </submittedName>
</protein>
<accession>A0ABT7PF56</accession>
<evidence type="ECO:0000313" key="1">
    <source>
        <dbReference type="EMBL" id="MDM4015134.1"/>
    </source>
</evidence>
<gene>
    <name evidence="1" type="ORF">QTN89_06805</name>
</gene>
<proteinExistence type="predicted"/>
<dbReference type="GO" id="GO:0004519">
    <property type="term" value="F:endonuclease activity"/>
    <property type="evidence" value="ECO:0007669"/>
    <property type="project" value="UniProtKB-KW"/>
</dbReference>
<dbReference type="Proteomes" id="UP001239462">
    <property type="component" value="Unassembled WGS sequence"/>
</dbReference>
<dbReference type="RefSeq" id="WP_235034164.1">
    <property type="nucleotide sequence ID" value="NZ_JASZZN010000004.1"/>
</dbReference>
<sequence>MINTNELQVKQADQRPITPGRVRLLMIVEGINDIEFLRRISLALHRSDGNLPNLAEMEIRGELVFIPFGGGHVRAWAQRFAPLSLPEFHLYDHELPPETDLRRDAANIVNGRDRCRAVLTRMRSVENYLHPDAIRSAGGIDISFEDFDCVSELAARLLYAHRPGEIPWQLLPRRSRSRMTNRAKRWLNTAVADRMNAALLDESDPKGEVRSWMTSISDLLNS</sequence>
<comment type="caution">
    <text evidence="1">The sequence shown here is derived from an EMBL/GenBank/DDBJ whole genome shotgun (WGS) entry which is preliminary data.</text>
</comment>
<keyword evidence="1" id="KW-0540">Nuclease</keyword>
<keyword evidence="1" id="KW-0255">Endonuclease</keyword>
<name>A0ABT7PF56_9BACT</name>
<keyword evidence="2" id="KW-1185">Reference proteome</keyword>
<evidence type="ECO:0000313" key="2">
    <source>
        <dbReference type="Proteomes" id="UP001239462"/>
    </source>
</evidence>
<reference evidence="1 2" key="1">
    <citation type="submission" date="2023-06" db="EMBL/GenBank/DDBJ databases">
        <title>Roseiconus lacunae JC819 isolated from Gulf of Mannar region, Tamil Nadu.</title>
        <authorList>
            <person name="Pk S."/>
            <person name="Ch S."/>
            <person name="Ch V.R."/>
        </authorList>
    </citation>
    <scope>NUCLEOTIDE SEQUENCE [LARGE SCALE GENOMIC DNA]</scope>
    <source>
        <strain evidence="1 2">JC819</strain>
    </source>
</reference>
<dbReference type="EMBL" id="JASZZN010000004">
    <property type="protein sequence ID" value="MDM4015134.1"/>
    <property type="molecule type" value="Genomic_DNA"/>
</dbReference>
<keyword evidence="1" id="KW-0378">Hydrolase</keyword>
<organism evidence="1 2">
    <name type="scientific">Roseiconus lacunae</name>
    <dbReference type="NCBI Taxonomy" id="2605694"/>
    <lineage>
        <taxon>Bacteria</taxon>
        <taxon>Pseudomonadati</taxon>
        <taxon>Planctomycetota</taxon>
        <taxon>Planctomycetia</taxon>
        <taxon>Pirellulales</taxon>
        <taxon>Pirellulaceae</taxon>
        <taxon>Roseiconus</taxon>
    </lineage>
</organism>